<comment type="caution">
    <text evidence="2">The sequence shown here is derived from an EMBL/GenBank/DDBJ whole genome shotgun (WGS) entry which is preliminary data.</text>
</comment>
<dbReference type="InterPro" id="IPR039569">
    <property type="entry name" value="FAS1-like_DH_region"/>
</dbReference>
<dbReference type="EMBL" id="BMRE01000090">
    <property type="protein sequence ID" value="GGU84532.1"/>
    <property type="molecule type" value="Genomic_DNA"/>
</dbReference>
<reference evidence="3" key="1">
    <citation type="journal article" date="2019" name="Int. J. Syst. Evol. Microbiol.">
        <title>The Global Catalogue of Microorganisms (GCM) 10K type strain sequencing project: providing services to taxonomists for standard genome sequencing and annotation.</title>
        <authorList>
            <consortium name="The Broad Institute Genomics Platform"/>
            <consortium name="The Broad Institute Genome Sequencing Center for Infectious Disease"/>
            <person name="Wu L."/>
            <person name="Ma J."/>
        </authorList>
    </citation>
    <scope>NUCLEOTIDE SEQUENCE [LARGE SCALE GENOMIC DNA]</scope>
    <source>
        <strain evidence="3">JCM 3296</strain>
    </source>
</reference>
<name>A0ABQ2VIR3_9PSEU</name>
<evidence type="ECO:0000313" key="2">
    <source>
        <dbReference type="EMBL" id="GGU84532.1"/>
    </source>
</evidence>
<dbReference type="SUPFAM" id="SSF54637">
    <property type="entry name" value="Thioesterase/thiol ester dehydrase-isomerase"/>
    <property type="match status" value="1"/>
</dbReference>
<feature type="domain" description="FAS1-like dehydratase" evidence="1">
    <location>
        <begin position="4"/>
        <end position="47"/>
    </location>
</feature>
<gene>
    <name evidence="2" type="ORF">GCM10010178_88530</name>
</gene>
<evidence type="ECO:0000259" key="1">
    <source>
        <dbReference type="Pfam" id="PF13452"/>
    </source>
</evidence>
<sequence>MFLAPVRPGDELTVTLTVKAITPRRGTDHGEVRWDVEVTNQRGQPIARYDLLVLTPKHPAAVHRCHARPLERQTHVDHDRDQAADH</sequence>
<accession>A0ABQ2VIR3</accession>
<proteinExistence type="predicted"/>
<keyword evidence="3" id="KW-1185">Reference proteome</keyword>
<evidence type="ECO:0000313" key="3">
    <source>
        <dbReference type="Proteomes" id="UP000649573"/>
    </source>
</evidence>
<dbReference type="Proteomes" id="UP000649573">
    <property type="component" value="Unassembled WGS sequence"/>
</dbReference>
<organism evidence="2 3">
    <name type="scientific">Lentzea flava</name>
    <dbReference type="NCBI Taxonomy" id="103732"/>
    <lineage>
        <taxon>Bacteria</taxon>
        <taxon>Bacillati</taxon>
        <taxon>Actinomycetota</taxon>
        <taxon>Actinomycetes</taxon>
        <taxon>Pseudonocardiales</taxon>
        <taxon>Pseudonocardiaceae</taxon>
        <taxon>Lentzea</taxon>
    </lineage>
</organism>
<dbReference type="InterPro" id="IPR029069">
    <property type="entry name" value="HotDog_dom_sf"/>
</dbReference>
<protein>
    <recommendedName>
        <fullName evidence="1">FAS1-like dehydratase domain-containing protein</fullName>
    </recommendedName>
</protein>
<dbReference type="Pfam" id="PF13452">
    <property type="entry name" value="FAS1_DH_region"/>
    <property type="match status" value="1"/>
</dbReference>
<dbReference type="Gene3D" id="3.10.129.10">
    <property type="entry name" value="Hotdog Thioesterase"/>
    <property type="match status" value="1"/>
</dbReference>